<comment type="caution">
    <text evidence="2">The sequence shown here is derived from an EMBL/GenBank/DDBJ whole genome shotgun (WGS) entry which is preliminary data.</text>
</comment>
<evidence type="ECO:0000313" key="2">
    <source>
        <dbReference type="EMBL" id="KAK1544707.1"/>
    </source>
</evidence>
<dbReference type="GeneID" id="85370396"/>
<evidence type="ECO:0000313" key="3">
    <source>
        <dbReference type="Proteomes" id="UP001241169"/>
    </source>
</evidence>
<dbReference type="Proteomes" id="UP001241169">
    <property type="component" value="Unassembled WGS sequence"/>
</dbReference>
<reference evidence="2 3" key="1">
    <citation type="submission" date="2016-10" db="EMBL/GenBank/DDBJ databases">
        <title>The genome sequence of Colletotrichum fioriniae PJ7.</title>
        <authorList>
            <person name="Baroncelli R."/>
        </authorList>
    </citation>
    <scope>NUCLEOTIDE SEQUENCE [LARGE SCALE GENOMIC DNA]</scope>
    <source>
        <strain evidence="2 3">IMI 384185</strain>
    </source>
</reference>
<accession>A0ABQ9SYV6</accession>
<dbReference type="EMBL" id="MOPA01000002">
    <property type="protein sequence ID" value="KAK1544707.1"/>
    <property type="molecule type" value="Genomic_DNA"/>
</dbReference>
<sequence length="129" mass="13880">MAGPPSDQGPANRKGKESAETSKTAKQRATDSTDTDQLQRFSANPRLDLSTNFNPKLDMIGDLLFPSSASGGLPSNPTDKAMRVRPGYQRLYLALARLVRSTVAIARNANAGINRTPTINFSPDFASLD</sequence>
<feature type="compositionally biased region" description="Polar residues" evidence="1">
    <location>
        <begin position="30"/>
        <end position="42"/>
    </location>
</feature>
<keyword evidence="3" id="KW-1185">Reference proteome</keyword>
<protein>
    <submittedName>
        <fullName evidence="2">Uncharacterized protein</fullName>
    </submittedName>
</protein>
<dbReference type="RefSeq" id="XP_060353825.1">
    <property type="nucleotide sequence ID" value="XM_060486497.1"/>
</dbReference>
<evidence type="ECO:0000256" key="1">
    <source>
        <dbReference type="SAM" id="MobiDB-lite"/>
    </source>
</evidence>
<feature type="region of interest" description="Disordered" evidence="1">
    <location>
        <begin position="1"/>
        <end position="47"/>
    </location>
</feature>
<gene>
    <name evidence="2" type="ORF">CPAR01_02209</name>
</gene>
<name>A0ABQ9SYV6_9PEZI</name>
<organism evidence="2 3">
    <name type="scientific">Colletotrichum paranaense</name>
    <dbReference type="NCBI Taxonomy" id="1914294"/>
    <lineage>
        <taxon>Eukaryota</taxon>
        <taxon>Fungi</taxon>
        <taxon>Dikarya</taxon>
        <taxon>Ascomycota</taxon>
        <taxon>Pezizomycotina</taxon>
        <taxon>Sordariomycetes</taxon>
        <taxon>Hypocreomycetidae</taxon>
        <taxon>Glomerellales</taxon>
        <taxon>Glomerellaceae</taxon>
        <taxon>Colletotrichum</taxon>
        <taxon>Colletotrichum acutatum species complex</taxon>
    </lineage>
</organism>
<proteinExistence type="predicted"/>